<sequence>MSQFHSLRVQEVRRETPSSVSILFEVPAELKSDFDFKAGQYITIKHTINNEEVRRAYSICSTPHSGELRVAVKEVADGTFSKYANNQLQAGDNLKVMLPDGRFIFEPSSASRNIAAFAAGSGITPILSIAKSVLEKESESNFVLVYGNKTPEETIFHNELQRLKEQFPDRFFLHLIYSKANEENALKGRIESSTVNYVLKNKYKDITFDAFYLCGPEPMINTVSEKLKENNIAEEKIFFELFTESTDTETIEVAEDGMTQVTVLVDDEETSFSMEQTKTILEVALENDVDAPYSCQGGVCSSCIGRITEGKAEMRQNNILTDSEVAEGLILTCQAQPTTAVVKVDYDDV</sequence>
<dbReference type="InterPro" id="IPR017927">
    <property type="entry name" value="FAD-bd_FR_type"/>
</dbReference>
<keyword evidence="6" id="KW-0560">Oxidoreductase</keyword>
<dbReference type="PROSITE" id="PS00197">
    <property type="entry name" value="2FE2S_FER_1"/>
    <property type="match status" value="1"/>
</dbReference>
<dbReference type="PRINTS" id="PR00406">
    <property type="entry name" value="CYTB5RDTASE"/>
</dbReference>
<feature type="domain" description="2Fe-2S ferredoxin-type" evidence="9">
    <location>
        <begin position="259"/>
        <end position="349"/>
    </location>
</feature>
<dbReference type="Pfam" id="PF00111">
    <property type="entry name" value="Fer2"/>
    <property type="match status" value="1"/>
</dbReference>
<dbReference type="Pfam" id="PF00175">
    <property type="entry name" value="NAD_binding_1"/>
    <property type="match status" value="1"/>
</dbReference>
<dbReference type="InterPro" id="IPR017938">
    <property type="entry name" value="Riboflavin_synthase-like_b-brl"/>
</dbReference>
<keyword evidence="12" id="KW-1185">Reference proteome</keyword>
<dbReference type="Gene3D" id="3.10.20.30">
    <property type="match status" value="1"/>
</dbReference>
<dbReference type="GO" id="GO:0051537">
    <property type="term" value="F:2 iron, 2 sulfur cluster binding"/>
    <property type="evidence" value="ECO:0007669"/>
    <property type="project" value="UniProtKB-KW"/>
</dbReference>
<evidence type="ECO:0000256" key="3">
    <source>
        <dbReference type="ARBA" id="ARBA00022714"/>
    </source>
</evidence>
<comment type="cofactor">
    <cofactor evidence="1">
        <name>FAD</name>
        <dbReference type="ChEBI" id="CHEBI:57692"/>
    </cofactor>
</comment>
<dbReference type="SUPFAM" id="SSF52343">
    <property type="entry name" value="Ferredoxin reductase-like, C-terminal NADP-linked domain"/>
    <property type="match status" value="1"/>
</dbReference>
<dbReference type="PROSITE" id="PS51085">
    <property type="entry name" value="2FE2S_FER_2"/>
    <property type="match status" value="1"/>
</dbReference>
<comment type="caution">
    <text evidence="11">The sequence shown here is derived from an EMBL/GenBank/DDBJ whole genome shotgun (WGS) entry which is preliminary data.</text>
</comment>
<accession>A0A6M0CSP3</accession>
<dbReference type="InterPro" id="IPR036010">
    <property type="entry name" value="2Fe-2S_ferredoxin-like_sf"/>
</dbReference>
<evidence type="ECO:0000256" key="8">
    <source>
        <dbReference type="ARBA" id="ARBA00023014"/>
    </source>
</evidence>
<name>A0A6M0CSP3_9FLAO</name>
<dbReference type="GO" id="GO:0046872">
    <property type="term" value="F:metal ion binding"/>
    <property type="evidence" value="ECO:0007669"/>
    <property type="project" value="UniProtKB-KW"/>
</dbReference>
<dbReference type="Gene3D" id="2.40.30.10">
    <property type="entry name" value="Translation factors"/>
    <property type="match status" value="1"/>
</dbReference>
<protein>
    <submittedName>
        <fullName evidence="11">2Fe-2S iron-sulfur cluster binding domain-containing protein</fullName>
    </submittedName>
</protein>
<evidence type="ECO:0000256" key="7">
    <source>
        <dbReference type="ARBA" id="ARBA00023004"/>
    </source>
</evidence>
<dbReference type="PANTHER" id="PTHR47354">
    <property type="entry name" value="NADH OXIDOREDUCTASE HCR"/>
    <property type="match status" value="1"/>
</dbReference>
<dbReference type="InterPro" id="IPR006058">
    <property type="entry name" value="2Fe2S_fd_BS"/>
</dbReference>
<proteinExistence type="predicted"/>
<dbReference type="SUPFAM" id="SSF54292">
    <property type="entry name" value="2Fe-2S ferredoxin-like"/>
    <property type="match status" value="1"/>
</dbReference>
<dbReference type="CDD" id="cd00207">
    <property type="entry name" value="fer2"/>
    <property type="match status" value="1"/>
</dbReference>
<dbReference type="InterPro" id="IPR008333">
    <property type="entry name" value="Cbr1-like_FAD-bd_dom"/>
</dbReference>
<dbReference type="Gene3D" id="3.40.50.80">
    <property type="entry name" value="Nucleotide-binding domain of ferredoxin-NADP reductase (FNR) module"/>
    <property type="match status" value="1"/>
</dbReference>
<dbReference type="PRINTS" id="PR00371">
    <property type="entry name" value="FPNCR"/>
</dbReference>
<evidence type="ECO:0000256" key="2">
    <source>
        <dbReference type="ARBA" id="ARBA00022630"/>
    </source>
</evidence>
<evidence type="ECO:0000313" key="11">
    <source>
        <dbReference type="EMBL" id="NER18929.1"/>
    </source>
</evidence>
<keyword evidence="3" id="KW-0001">2Fe-2S</keyword>
<dbReference type="InterPro" id="IPR012675">
    <property type="entry name" value="Beta-grasp_dom_sf"/>
</dbReference>
<dbReference type="GO" id="GO:0050660">
    <property type="term" value="F:flavin adenine dinucleotide binding"/>
    <property type="evidence" value="ECO:0007669"/>
    <property type="project" value="TreeGrafter"/>
</dbReference>
<keyword evidence="4" id="KW-0479">Metal-binding</keyword>
<keyword evidence="7" id="KW-0408">Iron</keyword>
<dbReference type="CDD" id="cd06214">
    <property type="entry name" value="PA_degradation_oxidoreductase_like"/>
    <property type="match status" value="1"/>
</dbReference>
<keyword evidence="5" id="KW-0274">FAD</keyword>
<keyword evidence="2" id="KW-0285">Flavoprotein</keyword>
<gene>
    <name evidence="11" type="ORF">GWK10_17070</name>
</gene>
<reference evidence="11 12" key="1">
    <citation type="submission" date="2020-01" db="EMBL/GenBank/DDBJ databases">
        <title>Spongiivirga citrea KCTC 32990T.</title>
        <authorList>
            <person name="Wang G."/>
        </authorList>
    </citation>
    <scope>NUCLEOTIDE SEQUENCE [LARGE SCALE GENOMIC DNA]</scope>
    <source>
        <strain evidence="11 12">KCTC 32990</strain>
    </source>
</reference>
<evidence type="ECO:0000259" key="10">
    <source>
        <dbReference type="PROSITE" id="PS51384"/>
    </source>
</evidence>
<keyword evidence="8" id="KW-0411">Iron-sulfur</keyword>
<dbReference type="Pfam" id="PF00970">
    <property type="entry name" value="FAD_binding_6"/>
    <property type="match status" value="1"/>
</dbReference>
<dbReference type="PANTHER" id="PTHR47354:SF8">
    <property type="entry name" value="1,2-PHENYLACETYL-COA EPOXIDASE, SUBUNIT E"/>
    <property type="match status" value="1"/>
</dbReference>
<dbReference type="InterPro" id="IPR001041">
    <property type="entry name" value="2Fe-2S_ferredoxin-type"/>
</dbReference>
<dbReference type="InterPro" id="IPR039261">
    <property type="entry name" value="FNR_nucleotide-bd"/>
</dbReference>
<evidence type="ECO:0000313" key="12">
    <source>
        <dbReference type="Proteomes" id="UP000474296"/>
    </source>
</evidence>
<dbReference type="EMBL" id="JAABOQ010000008">
    <property type="protein sequence ID" value="NER18929.1"/>
    <property type="molecule type" value="Genomic_DNA"/>
</dbReference>
<organism evidence="11 12">
    <name type="scientific">Spongiivirga citrea</name>
    <dbReference type="NCBI Taxonomy" id="1481457"/>
    <lineage>
        <taxon>Bacteria</taxon>
        <taxon>Pseudomonadati</taxon>
        <taxon>Bacteroidota</taxon>
        <taxon>Flavobacteriia</taxon>
        <taxon>Flavobacteriales</taxon>
        <taxon>Flavobacteriaceae</taxon>
        <taxon>Spongiivirga</taxon>
    </lineage>
</organism>
<dbReference type="Proteomes" id="UP000474296">
    <property type="component" value="Unassembled WGS sequence"/>
</dbReference>
<feature type="domain" description="FAD-binding FR-type" evidence="10">
    <location>
        <begin position="2"/>
        <end position="106"/>
    </location>
</feature>
<dbReference type="GO" id="GO:0016491">
    <property type="term" value="F:oxidoreductase activity"/>
    <property type="evidence" value="ECO:0007669"/>
    <property type="project" value="UniProtKB-KW"/>
</dbReference>
<evidence type="ECO:0000256" key="5">
    <source>
        <dbReference type="ARBA" id="ARBA00022827"/>
    </source>
</evidence>
<evidence type="ECO:0000256" key="1">
    <source>
        <dbReference type="ARBA" id="ARBA00001974"/>
    </source>
</evidence>
<dbReference type="AlphaFoldDB" id="A0A6M0CSP3"/>
<evidence type="ECO:0000256" key="6">
    <source>
        <dbReference type="ARBA" id="ARBA00023002"/>
    </source>
</evidence>
<dbReference type="InterPro" id="IPR050415">
    <property type="entry name" value="MRET"/>
</dbReference>
<evidence type="ECO:0000256" key="4">
    <source>
        <dbReference type="ARBA" id="ARBA00022723"/>
    </source>
</evidence>
<dbReference type="InterPro" id="IPR001433">
    <property type="entry name" value="OxRdtase_FAD/NAD-bd"/>
</dbReference>
<dbReference type="InterPro" id="IPR001709">
    <property type="entry name" value="Flavoprot_Pyr_Nucl_cyt_Rdtase"/>
</dbReference>
<dbReference type="SUPFAM" id="SSF63380">
    <property type="entry name" value="Riboflavin synthase domain-like"/>
    <property type="match status" value="1"/>
</dbReference>
<dbReference type="PROSITE" id="PS51384">
    <property type="entry name" value="FAD_FR"/>
    <property type="match status" value="1"/>
</dbReference>
<evidence type="ECO:0000259" key="9">
    <source>
        <dbReference type="PROSITE" id="PS51085"/>
    </source>
</evidence>